<dbReference type="AlphaFoldDB" id="A0A9K3NBZ8"/>
<reference evidence="1" key="2">
    <citation type="submission" date="2020-06" db="EMBL/GenBank/DDBJ databases">
        <title>Helianthus annuus Genome sequencing and assembly Release 2.</title>
        <authorList>
            <person name="Gouzy J."/>
            <person name="Langlade N."/>
            <person name="Munos S."/>
        </authorList>
    </citation>
    <scope>NUCLEOTIDE SEQUENCE</scope>
    <source>
        <tissue evidence="1">Leaves</tissue>
    </source>
</reference>
<reference evidence="1" key="1">
    <citation type="journal article" date="2017" name="Nature">
        <title>The sunflower genome provides insights into oil metabolism, flowering and Asterid evolution.</title>
        <authorList>
            <person name="Badouin H."/>
            <person name="Gouzy J."/>
            <person name="Grassa C.J."/>
            <person name="Murat F."/>
            <person name="Staton S.E."/>
            <person name="Cottret L."/>
            <person name="Lelandais-Briere C."/>
            <person name="Owens G.L."/>
            <person name="Carrere S."/>
            <person name="Mayjonade B."/>
            <person name="Legrand L."/>
            <person name="Gill N."/>
            <person name="Kane N.C."/>
            <person name="Bowers J.E."/>
            <person name="Hubner S."/>
            <person name="Bellec A."/>
            <person name="Berard A."/>
            <person name="Berges H."/>
            <person name="Blanchet N."/>
            <person name="Boniface M.C."/>
            <person name="Brunel D."/>
            <person name="Catrice O."/>
            <person name="Chaidir N."/>
            <person name="Claudel C."/>
            <person name="Donnadieu C."/>
            <person name="Faraut T."/>
            <person name="Fievet G."/>
            <person name="Helmstetter N."/>
            <person name="King M."/>
            <person name="Knapp S.J."/>
            <person name="Lai Z."/>
            <person name="Le Paslier M.C."/>
            <person name="Lippi Y."/>
            <person name="Lorenzon L."/>
            <person name="Mandel J.R."/>
            <person name="Marage G."/>
            <person name="Marchand G."/>
            <person name="Marquand E."/>
            <person name="Bret-Mestries E."/>
            <person name="Morien E."/>
            <person name="Nambeesan S."/>
            <person name="Nguyen T."/>
            <person name="Pegot-Espagnet P."/>
            <person name="Pouilly N."/>
            <person name="Raftis F."/>
            <person name="Sallet E."/>
            <person name="Schiex T."/>
            <person name="Thomas J."/>
            <person name="Vandecasteele C."/>
            <person name="Vares D."/>
            <person name="Vear F."/>
            <person name="Vautrin S."/>
            <person name="Crespi M."/>
            <person name="Mangin B."/>
            <person name="Burke J.M."/>
            <person name="Salse J."/>
            <person name="Munos S."/>
            <person name="Vincourt P."/>
            <person name="Rieseberg L.H."/>
            <person name="Langlade N.B."/>
        </authorList>
    </citation>
    <scope>NUCLEOTIDE SEQUENCE</scope>
    <source>
        <tissue evidence="1">Leaves</tissue>
    </source>
</reference>
<keyword evidence="2" id="KW-1185">Reference proteome</keyword>
<name>A0A9K3NBZ8_HELAN</name>
<sequence length="55" mass="6245">MMSEKGNLRNGKLDSFRKGFKVLEALDLIIRIVVEKHQIDYQLGDIKGILGLVMT</sequence>
<proteinExistence type="predicted"/>
<organism evidence="1 2">
    <name type="scientific">Helianthus annuus</name>
    <name type="common">Common sunflower</name>
    <dbReference type="NCBI Taxonomy" id="4232"/>
    <lineage>
        <taxon>Eukaryota</taxon>
        <taxon>Viridiplantae</taxon>
        <taxon>Streptophyta</taxon>
        <taxon>Embryophyta</taxon>
        <taxon>Tracheophyta</taxon>
        <taxon>Spermatophyta</taxon>
        <taxon>Magnoliopsida</taxon>
        <taxon>eudicotyledons</taxon>
        <taxon>Gunneridae</taxon>
        <taxon>Pentapetalae</taxon>
        <taxon>asterids</taxon>
        <taxon>campanulids</taxon>
        <taxon>Asterales</taxon>
        <taxon>Asteraceae</taxon>
        <taxon>Asteroideae</taxon>
        <taxon>Heliantheae alliance</taxon>
        <taxon>Heliantheae</taxon>
        <taxon>Helianthus</taxon>
    </lineage>
</organism>
<evidence type="ECO:0000313" key="2">
    <source>
        <dbReference type="Proteomes" id="UP000215914"/>
    </source>
</evidence>
<gene>
    <name evidence="1" type="ORF">HanXRQr2_Chr08g0332341</name>
</gene>
<dbReference type="Proteomes" id="UP000215914">
    <property type="component" value="Unassembled WGS sequence"/>
</dbReference>
<accession>A0A9K3NBZ8</accession>
<comment type="caution">
    <text evidence="1">The sequence shown here is derived from an EMBL/GenBank/DDBJ whole genome shotgun (WGS) entry which is preliminary data.</text>
</comment>
<dbReference type="Gramene" id="mRNA:HanXRQr2_Chr08g0332341">
    <property type="protein sequence ID" value="mRNA:HanXRQr2_Chr08g0332341"/>
    <property type="gene ID" value="HanXRQr2_Chr08g0332341"/>
</dbReference>
<dbReference type="EMBL" id="MNCJ02000323">
    <property type="protein sequence ID" value="KAF5794812.1"/>
    <property type="molecule type" value="Genomic_DNA"/>
</dbReference>
<protein>
    <submittedName>
        <fullName evidence="1">Uncharacterized protein</fullName>
    </submittedName>
</protein>
<evidence type="ECO:0000313" key="1">
    <source>
        <dbReference type="EMBL" id="KAF5794812.1"/>
    </source>
</evidence>